<name>A0A0L6JMY0_9FIRM</name>
<dbReference type="OrthoDB" id="1953107at2"/>
<gene>
    <name evidence="1" type="ORF">Bccel_2439</name>
</gene>
<dbReference type="STRING" id="398512.Bccel_2439"/>
<accession>A0A0L6JMY0</accession>
<dbReference type="InterPro" id="IPR023795">
    <property type="entry name" value="Serpin_CS"/>
</dbReference>
<dbReference type="SUPFAM" id="SSF56574">
    <property type="entry name" value="Serpins"/>
    <property type="match status" value="1"/>
</dbReference>
<dbReference type="Proteomes" id="UP000036923">
    <property type="component" value="Unassembled WGS sequence"/>
</dbReference>
<dbReference type="EMBL" id="LGTC01000001">
    <property type="protein sequence ID" value="KNY27171.1"/>
    <property type="molecule type" value="Genomic_DNA"/>
</dbReference>
<comment type="caution">
    <text evidence="1">The sequence shown here is derived from an EMBL/GenBank/DDBJ whole genome shotgun (WGS) entry which is preliminary data.</text>
</comment>
<proteinExistence type="predicted"/>
<reference evidence="2" key="1">
    <citation type="submission" date="2015-07" db="EMBL/GenBank/DDBJ databases">
        <title>Near-Complete Genome Sequence of the Cellulolytic Bacterium Bacteroides (Pseudobacteroides) cellulosolvens ATCC 35603.</title>
        <authorList>
            <person name="Dassa B."/>
            <person name="Utturkar S.M."/>
            <person name="Klingeman D.M."/>
            <person name="Hurt R.A."/>
            <person name="Keller M."/>
            <person name="Xu J."/>
            <person name="Reddy Y.H.K."/>
            <person name="Borovok I."/>
            <person name="Grinberg I.R."/>
            <person name="Lamed R."/>
            <person name="Zhivin O."/>
            <person name="Bayer E.A."/>
            <person name="Brown S.D."/>
        </authorList>
    </citation>
    <scope>NUCLEOTIDE SEQUENCE [LARGE SCALE GENOMIC DNA]</scope>
    <source>
        <strain evidence="2">DSM 2933</strain>
    </source>
</reference>
<evidence type="ECO:0000313" key="1">
    <source>
        <dbReference type="EMBL" id="KNY27171.1"/>
    </source>
</evidence>
<dbReference type="eggNOG" id="ENOG5032IWK">
    <property type="taxonomic scope" value="Bacteria"/>
</dbReference>
<evidence type="ECO:0008006" key="3">
    <source>
        <dbReference type="Google" id="ProtNLM"/>
    </source>
</evidence>
<dbReference type="InterPro" id="IPR036186">
    <property type="entry name" value="Serpin_sf"/>
</dbReference>
<dbReference type="AlphaFoldDB" id="A0A0L6JMY0"/>
<evidence type="ECO:0000313" key="2">
    <source>
        <dbReference type="Proteomes" id="UP000036923"/>
    </source>
</evidence>
<organism evidence="1 2">
    <name type="scientific">Pseudobacteroides cellulosolvens ATCC 35603 = DSM 2933</name>
    <dbReference type="NCBI Taxonomy" id="398512"/>
    <lineage>
        <taxon>Bacteria</taxon>
        <taxon>Bacillati</taxon>
        <taxon>Bacillota</taxon>
        <taxon>Clostridia</taxon>
        <taxon>Eubacteriales</taxon>
        <taxon>Oscillospiraceae</taxon>
        <taxon>Pseudobacteroides</taxon>
    </lineage>
</organism>
<sequence>MSKISYICRGIVTLIDGTKLRIIAYDISEIFGGVMKRSIILILMVICIMIQCSCSRNEQIERVSSEKLGQTNIAATIDEKIVEGKNVVYCSSFQMAWDRLKQDVLKGAVELDNQPLIANSLNSNSFDRRNIGEKNYVAEAGFVKNGIINKINQGLKEKFDISREFDDVEDDPTAVLAYAYLYKKIIFDKDFEDTYLTFNSKNSTQKVKSFGIKNTSTYKHRKDIIKQVEIIDYLSDDDFIISLKSKSDDYIYIAKVKPKEKLSDTMQDALKRIKTGKREAFRLGDYLSIPDININIEHSYNQLLNKYLKNGGFRDYYIREAKQDIMFKLSKSGALLKSEAAVEMAKSSSHVENPKTLVFDKPFLIILGEKQDKEPYFAIWVENTESMELEK</sequence>
<dbReference type="RefSeq" id="WP_036944476.1">
    <property type="nucleotide sequence ID" value="NZ_JQKC01000029.1"/>
</dbReference>
<keyword evidence="2" id="KW-1185">Reference proteome</keyword>
<dbReference type="PROSITE" id="PS00284">
    <property type="entry name" value="SERPIN"/>
    <property type="match status" value="1"/>
</dbReference>
<protein>
    <recommendedName>
        <fullName evidence="3">Proteinase inhibitor I4 serpin</fullName>
    </recommendedName>
</protein>